<gene>
    <name evidence="13" type="ORF">J2X11_002544</name>
</gene>
<dbReference type="InterPro" id="IPR036890">
    <property type="entry name" value="HATPase_C_sf"/>
</dbReference>
<keyword evidence="14" id="KW-1185">Reference proteome</keyword>
<feature type="transmembrane region" description="Helical" evidence="10">
    <location>
        <begin position="201"/>
        <end position="224"/>
    </location>
</feature>
<keyword evidence="10" id="KW-0472">Membrane</keyword>
<evidence type="ECO:0000256" key="5">
    <source>
        <dbReference type="ARBA" id="ARBA00022741"/>
    </source>
</evidence>
<dbReference type="InterPro" id="IPR003594">
    <property type="entry name" value="HATPase_dom"/>
</dbReference>
<dbReference type="EMBL" id="JAVDWH010000001">
    <property type="protein sequence ID" value="MDR7087705.1"/>
    <property type="molecule type" value="Genomic_DNA"/>
</dbReference>
<feature type="transmembrane region" description="Helical" evidence="10">
    <location>
        <begin position="57"/>
        <end position="76"/>
    </location>
</feature>
<dbReference type="PANTHER" id="PTHR24421:SF10">
    <property type="entry name" value="NITRATE_NITRITE SENSOR PROTEIN NARQ"/>
    <property type="match status" value="1"/>
</dbReference>
<dbReference type="InterPro" id="IPR011712">
    <property type="entry name" value="Sig_transdc_His_kin_sub3_dim/P"/>
</dbReference>
<protein>
    <recommendedName>
        <fullName evidence="2">histidine kinase</fullName>
        <ecNumber evidence="2">2.7.13.3</ecNumber>
    </recommendedName>
</protein>
<keyword evidence="8" id="KW-0902">Two-component regulatory system</keyword>
<evidence type="ECO:0000256" key="10">
    <source>
        <dbReference type="SAM" id="Phobius"/>
    </source>
</evidence>
<feature type="transmembrane region" description="Helical" evidence="10">
    <location>
        <begin position="6"/>
        <end position="23"/>
    </location>
</feature>
<feature type="compositionally biased region" description="Gly residues" evidence="9">
    <location>
        <begin position="561"/>
        <end position="573"/>
    </location>
</feature>
<accession>A0ABU1UR87</accession>
<keyword evidence="10" id="KW-1133">Transmembrane helix</keyword>
<feature type="transmembrane region" description="Helical" evidence="10">
    <location>
        <begin position="85"/>
        <end position="104"/>
    </location>
</feature>
<dbReference type="Gene3D" id="1.20.5.1930">
    <property type="match status" value="1"/>
</dbReference>
<sequence>MSVLLAAAIVFGVSAAVAGWFILKGSTARSSGTLMLLGGVATLGGCAAVQLELDGAAAVLFRAAGCLAIPAALALFPRPRWSEPLGFVLITVVVSAGVIATTWASAVESMGFVIVPALLLGVWWGLERGDQDERRALTWSSLVWITCGLVATLIGFVRESAESAEAFDIASLAVFLASLGPPAMVIGVLRPELVDVRGLVTRAVVAATVLFTFLAVAIGLISVIEDLRGQPLQAAPVAVLCAVLAFGVRPLQVTLRGVVDQLLFGDRPDALTAASSLADRIGDDPVLALAAIREALVLPYASLRVGDETLATSGSEVTHTRALPLRLGNDLLGEVVVGLRPGDLGLSAADEDVLRIVAPLLAQTLRARALASDLKESRGAAITAIEEERRRLRRDIHDGLGPTLSGVAFSADAARNQIRSAPERAEELLLGLRADTAGAILEIRRLVEGLRPPALDELGLFGAVRQHAAALLTDGGAPLQVDISTPDDLPTVSAAVEVAAYRIVIEALTNVARHADATRASVSFTCGDENLLLEVRDDGHSIGAWTSGVGVKSMRERAEGVGGSLTAGPGTNGGRVRATLPL</sequence>
<keyword evidence="5" id="KW-0547">Nucleotide-binding</keyword>
<keyword evidence="10" id="KW-0812">Transmembrane</keyword>
<organism evidence="13 14">
    <name type="scientific">Aeromicrobium panaciterrae</name>
    <dbReference type="NCBI Taxonomy" id="363861"/>
    <lineage>
        <taxon>Bacteria</taxon>
        <taxon>Bacillati</taxon>
        <taxon>Actinomycetota</taxon>
        <taxon>Actinomycetes</taxon>
        <taxon>Propionibacteriales</taxon>
        <taxon>Nocardioidaceae</taxon>
        <taxon>Aeromicrobium</taxon>
    </lineage>
</organism>
<evidence type="ECO:0000256" key="8">
    <source>
        <dbReference type="ARBA" id="ARBA00023012"/>
    </source>
</evidence>
<dbReference type="PANTHER" id="PTHR24421">
    <property type="entry name" value="NITRATE/NITRITE SENSOR PROTEIN NARX-RELATED"/>
    <property type="match status" value="1"/>
</dbReference>
<dbReference type="Pfam" id="PF02518">
    <property type="entry name" value="HATPase_c"/>
    <property type="match status" value="1"/>
</dbReference>
<dbReference type="GO" id="GO:0016301">
    <property type="term" value="F:kinase activity"/>
    <property type="evidence" value="ECO:0007669"/>
    <property type="project" value="UniProtKB-KW"/>
</dbReference>
<keyword evidence="7" id="KW-0067">ATP-binding</keyword>
<feature type="transmembrane region" description="Helical" evidence="10">
    <location>
        <begin position="110"/>
        <end position="126"/>
    </location>
</feature>
<evidence type="ECO:0000256" key="3">
    <source>
        <dbReference type="ARBA" id="ARBA00022553"/>
    </source>
</evidence>
<evidence type="ECO:0000256" key="4">
    <source>
        <dbReference type="ARBA" id="ARBA00022679"/>
    </source>
</evidence>
<dbReference type="SUPFAM" id="SSF55874">
    <property type="entry name" value="ATPase domain of HSP90 chaperone/DNA topoisomerase II/histidine kinase"/>
    <property type="match status" value="1"/>
</dbReference>
<feature type="domain" description="Histidine kinase/HSP90-like ATPase" evidence="11">
    <location>
        <begin position="497"/>
        <end position="582"/>
    </location>
</feature>
<dbReference type="RefSeq" id="WP_309971707.1">
    <property type="nucleotide sequence ID" value="NZ_JAVDWH010000001.1"/>
</dbReference>
<keyword evidence="6 13" id="KW-0418">Kinase</keyword>
<dbReference type="Proteomes" id="UP001257739">
    <property type="component" value="Unassembled WGS sequence"/>
</dbReference>
<keyword evidence="4" id="KW-0808">Transferase</keyword>
<evidence type="ECO:0000313" key="13">
    <source>
        <dbReference type="EMBL" id="MDR7087705.1"/>
    </source>
</evidence>
<feature type="transmembrane region" description="Helical" evidence="10">
    <location>
        <begin position="32"/>
        <end position="51"/>
    </location>
</feature>
<dbReference type="InterPro" id="IPR050482">
    <property type="entry name" value="Sensor_HK_TwoCompSys"/>
</dbReference>
<keyword evidence="3" id="KW-0597">Phosphoprotein</keyword>
<dbReference type="Gene3D" id="3.30.565.10">
    <property type="entry name" value="Histidine kinase-like ATPase, C-terminal domain"/>
    <property type="match status" value="1"/>
</dbReference>
<reference evidence="13 14" key="1">
    <citation type="submission" date="2023-07" db="EMBL/GenBank/DDBJ databases">
        <title>Sorghum-associated microbial communities from plants grown in Nebraska, USA.</title>
        <authorList>
            <person name="Schachtman D."/>
        </authorList>
    </citation>
    <scope>NUCLEOTIDE SEQUENCE [LARGE SCALE GENOMIC DNA]</scope>
    <source>
        <strain evidence="13 14">BE248</strain>
    </source>
</reference>
<name>A0ABU1UR87_9ACTN</name>
<dbReference type="EC" id="2.7.13.3" evidence="2"/>
<feature type="region of interest" description="Disordered" evidence="9">
    <location>
        <begin position="561"/>
        <end position="582"/>
    </location>
</feature>
<evidence type="ECO:0000259" key="12">
    <source>
        <dbReference type="Pfam" id="PF07730"/>
    </source>
</evidence>
<evidence type="ECO:0000256" key="6">
    <source>
        <dbReference type="ARBA" id="ARBA00022777"/>
    </source>
</evidence>
<feature type="domain" description="Signal transduction histidine kinase subgroup 3 dimerisation and phosphoacceptor" evidence="12">
    <location>
        <begin position="388"/>
        <end position="455"/>
    </location>
</feature>
<dbReference type="Pfam" id="PF07730">
    <property type="entry name" value="HisKA_3"/>
    <property type="match status" value="1"/>
</dbReference>
<evidence type="ECO:0000256" key="1">
    <source>
        <dbReference type="ARBA" id="ARBA00000085"/>
    </source>
</evidence>
<feature type="transmembrane region" description="Helical" evidence="10">
    <location>
        <begin position="138"/>
        <end position="157"/>
    </location>
</feature>
<evidence type="ECO:0000256" key="7">
    <source>
        <dbReference type="ARBA" id="ARBA00022840"/>
    </source>
</evidence>
<evidence type="ECO:0000259" key="11">
    <source>
        <dbReference type="Pfam" id="PF02518"/>
    </source>
</evidence>
<dbReference type="CDD" id="cd16917">
    <property type="entry name" value="HATPase_UhpB-NarQ-NarX-like"/>
    <property type="match status" value="1"/>
</dbReference>
<evidence type="ECO:0000256" key="9">
    <source>
        <dbReference type="SAM" id="MobiDB-lite"/>
    </source>
</evidence>
<evidence type="ECO:0000313" key="14">
    <source>
        <dbReference type="Proteomes" id="UP001257739"/>
    </source>
</evidence>
<proteinExistence type="predicted"/>
<evidence type="ECO:0000256" key="2">
    <source>
        <dbReference type="ARBA" id="ARBA00012438"/>
    </source>
</evidence>
<comment type="catalytic activity">
    <reaction evidence="1">
        <text>ATP + protein L-histidine = ADP + protein N-phospho-L-histidine.</text>
        <dbReference type="EC" id="2.7.13.3"/>
    </reaction>
</comment>
<feature type="transmembrane region" description="Helical" evidence="10">
    <location>
        <begin position="169"/>
        <end position="189"/>
    </location>
</feature>
<comment type="caution">
    <text evidence="13">The sequence shown here is derived from an EMBL/GenBank/DDBJ whole genome shotgun (WGS) entry which is preliminary data.</text>
</comment>